<keyword evidence="3" id="KW-0274">FAD</keyword>
<evidence type="ECO:0000259" key="7">
    <source>
        <dbReference type="Pfam" id="PF05199"/>
    </source>
</evidence>
<dbReference type="InterPro" id="IPR000172">
    <property type="entry name" value="GMC_OxRdtase_N"/>
</dbReference>
<dbReference type="SUPFAM" id="SSF51905">
    <property type="entry name" value="FAD/NAD(P)-binding domain"/>
    <property type="match status" value="1"/>
</dbReference>
<evidence type="ECO:0000256" key="3">
    <source>
        <dbReference type="ARBA" id="ARBA00022827"/>
    </source>
</evidence>
<dbReference type="Proteomes" id="UP001165283">
    <property type="component" value="Unassembled WGS sequence"/>
</dbReference>
<dbReference type="InterPro" id="IPR027056">
    <property type="entry name" value="Gluconate_2DH_su3"/>
</dbReference>
<feature type="domain" description="Glucose-methanol-choline oxidoreductase N-terminal" evidence="6">
    <location>
        <begin position="432"/>
        <end position="508"/>
    </location>
</feature>
<evidence type="ECO:0000256" key="5">
    <source>
        <dbReference type="SAM" id="MobiDB-lite"/>
    </source>
</evidence>
<dbReference type="Gene3D" id="3.50.50.60">
    <property type="entry name" value="FAD/NAD(P)-binding domain"/>
    <property type="match status" value="2"/>
</dbReference>
<dbReference type="Pfam" id="PF13618">
    <property type="entry name" value="Gluconate_2-dh3"/>
    <property type="match status" value="1"/>
</dbReference>
<evidence type="ECO:0000313" key="9">
    <source>
        <dbReference type="Proteomes" id="UP001165283"/>
    </source>
</evidence>
<dbReference type="InterPro" id="IPR007867">
    <property type="entry name" value="GMC_OxRtase_C"/>
</dbReference>
<comment type="caution">
    <text evidence="8">The sequence shown here is derived from an EMBL/GenBank/DDBJ whole genome shotgun (WGS) entry which is preliminary data.</text>
</comment>
<keyword evidence="9" id="KW-1185">Reference proteome</keyword>
<feature type="compositionally biased region" description="Low complexity" evidence="5">
    <location>
        <begin position="786"/>
        <end position="819"/>
    </location>
</feature>
<keyword evidence="2" id="KW-0285">Flavoprotein</keyword>
<protein>
    <submittedName>
        <fullName evidence="8">Gluconate 2-dehydrogenase subunit 3 family protein</fullName>
    </submittedName>
</protein>
<accession>A0ABT1A7N1</accession>
<dbReference type="Pfam" id="PF00732">
    <property type="entry name" value="GMC_oxred_N"/>
    <property type="match status" value="1"/>
</dbReference>
<evidence type="ECO:0000259" key="6">
    <source>
        <dbReference type="Pfam" id="PF00732"/>
    </source>
</evidence>
<dbReference type="PANTHER" id="PTHR46056:SF12">
    <property type="entry name" value="LONG-CHAIN-ALCOHOL OXIDASE"/>
    <property type="match status" value="1"/>
</dbReference>
<evidence type="ECO:0000256" key="2">
    <source>
        <dbReference type="ARBA" id="ARBA00022630"/>
    </source>
</evidence>
<comment type="similarity">
    <text evidence="1">Belongs to the GMC oxidoreductase family.</text>
</comment>
<dbReference type="InterPro" id="IPR036188">
    <property type="entry name" value="FAD/NAD-bd_sf"/>
</dbReference>
<dbReference type="RefSeq" id="WP_252443599.1">
    <property type="nucleotide sequence ID" value="NZ_JAGSOV010000061.1"/>
</dbReference>
<reference evidence="8" key="1">
    <citation type="submission" date="2021-04" db="EMBL/GenBank/DDBJ databases">
        <title>Pseudonocardia sp. nov., isolated from sandy soil of mangrove forest.</title>
        <authorList>
            <person name="Zan Z."/>
            <person name="Huang R."/>
            <person name="Liu W."/>
        </authorList>
    </citation>
    <scope>NUCLEOTIDE SEQUENCE</scope>
    <source>
        <strain evidence="8">S2-4</strain>
    </source>
</reference>
<dbReference type="PANTHER" id="PTHR46056">
    <property type="entry name" value="LONG-CHAIN-ALCOHOL OXIDASE"/>
    <property type="match status" value="1"/>
</dbReference>
<feature type="domain" description="Glucose-methanol-choline oxidoreductase C-terminal" evidence="7">
    <location>
        <begin position="641"/>
        <end position="745"/>
    </location>
</feature>
<dbReference type="Pfam" id="PF05199">
    <property type="entry name" value="GMC_oxred_C"/>
    <property type="match status" value="1"/>
</dbReference>
<sequence>MTAEPEGVDPARDGLLSLSPHQARTVAAVFERMFPAGADGPGAVEIGAVTFLDRALAGHDRHLHESYQLGLAALDRAARDRCGTGFADSTPEEQDGLVADLAVARLPGFHVPEQGGFFHVLRAHLQEGLFADPAHGGNRDLAGWRFLGHPGVWLEHSAAEQRADEPADKGGEVRSLAHAGFRLGGPAEPAPDVPGYDPQRAAVEPPGPADVIIVGVGAVGGFVSALLADAGLKVVGFEAGGWRHRGDYHPDELGAAYYCRGDMGPKFLAEAPRWRRNADEPTRPITFSLGRMMNGVGGSVVHWGGALRRMHPYQFAYRSHVLDRWGASAVPEHATPADWPLTYDELEPYYDLCERVAGVAGDRHGNPFVPRRTDYPMPPLRPTRKGALFTAAARGLGLHPHPTPVCVNSVPYNGLPATRYHPWSAGFGGFHDDRWNPGLTSVPQALASGNLDLRTHCRVLRVLTDRQGHADGVEYVDPLGVVRTHRARTVILASYTFETVRLMLLSADDRHPDGLGGSTGRLGRHFMVKQWGDVYGHFPATVFNAHTGPAAQMVTLDDFNADGFDSAAHGFLGGASLNVENQQLPLQIARDPLPPGVASWGRAYREHLREWQHIAAVRIQPDSLSYTTDFLDLDPRYRDRSGFGLPVLRVTTDMRPNEHRLQDFMQDRCAEILTAMGATRTWNGPRYRGVASSHDLGGARMGEDPRTSVVDRDLRVHDTPGLLVFSGAAFPTCTGVNPHLTIMAITARATQRLVERLRGVPERIGPLEGGGAEGESDRTGCGFGDAAAGVQSGPAGSAPSAARPAGRAGAVGSSQREER</sequence>
<gene>
    <name evidence="8" type="ORF">KDL28_28550</name>
</gene>
<proteinExistence type="inferred from homology"/>
<evidence type="ECO:0000256" key="4">
    <source>
        <dbReference type="ARBA" id="ARBA00023002"/>
    </source>
</evidence>
<evidence type="ECO:0000313" key="8">
    <source>
        <dbReference type="EMBL" id="MCO1659026.1"/>
    </source>
</evidence>
<organism evidence="8 9">
    <name type="scientific">Pseudonocardia humida</name>
    <dbReference type="NCBI Taxonomy" id="2800819"/>
    <lineage>
        <taxon>Bacteria</taxon>
        <taxon>Bacillati</taxon>
        <taxon>Actinomycetota</taxon>
        <taxon>Actinomycetes</taxon>
        <taxon>Pseudonocardiales</taxon>
        <taxon>Pseudonocardiaceae</taxon>
        <taxon>Pseudonocardia</taxon>
    </lineage>
</organism>
<dbReference type="EMBL" id="JAGSOV010000061">
    <property type="protein sequence ID" value="MCO1659026.1"/>
    <property type="molecule type" value="Genomic_DNA"/>
</dbReference>
<evidence type="ECO:0000256" key="1">
    <source>
        <dbReference type="ARBA" id="ARBA00010790"/>
    </source>
</evidence>
<feature type="region of interest" description="Disordered" evidence="5">
    <location>
        <begin position="763"/>
        <end position="819"/>
    </location>
</feature>
<name>A0ABT1A7N1_9PSEU</name>
<keyword evidence="4" id="KW-0560">Oxidoreductase</keyword>